<reference evidence="1 3" key="2">
    <citation type="journal article" date="2013" name="J. Biotechnol.">
        <title>Establishment and interpretation of the genome sequence of the phytopathogenic fungus Rhizoctonia solani AG1-IB isolate 7/3/14.</title>
        <authorList>
            <person name="Wibberg D.W."/>
            <person name="Jelonek L.J."/>
            <person name="Rupp O.R."/>
            <person name="Hennig M.H."/>
            <person name="Eikmeyer F.E."/>
            <person name="Goesmann A.G."/>
            <person name="Hartmann A.H."/>
            <person name="Borriss R.B."/>
            <person name="Grosch R.G."/>
            <person name="Puehler A.P."/>
            <person name="Schlueter A.S."/>
        </authorList>
    </citation>
    <scope>NUCLEOTIDE SEQUENCE [LARGE SCALE GENOMIC DNA]</scope>
    <source>
        <strain evidence="3">AG1-IB / isolate 7/3/14</strain>
        <strain evidence="1">Isolate 7/3/14</strain>
    </source>
</reference>
<evidence type="ECO:0000313" key="1">
    <source>
        <dbReference type="EMBL" id="CCO33237.1"/>
    </source>
</evidence>
<evidence type="ECO:0000313" key="3">
    <source>
        <dbReference type="Proteomes" id="UP000012065"/>
    </source>
</evidence>
<evidence type="ECO:0000313" key="4">
    <source>
        <dbReference type="Proteomes" id="UP000059188"/>
    </source>
</evidence>
<accession>M5CBN8</accession>
<organism evidence="1 3">
    <name type="scientific">Thanatephorus cucumeris (strain AG1-IB / isolate 7/3/14)</name>
    <name type="common">Lettuce bottom rot fungus</name>
    <name type="synonym">Rhizoctonia solani</name>
    <dbReference type="NCBI Taxonomy" id="1108050"/>
    <lineage>
        <taxon>Eukaryota</taxon>
        <taxon>Fungi</taxon>
        <taxon>Dikarya</taxon>
        <taxon>Basidiomycota</taxon>
        <taxon>Agaricomycotina</taxon>
        <taxon>Agaricomycetes</taxon>
        <taxon>Cantharellales</taxon>
        <taxon>Ceratobasidiaceae</taxon>
        <taxon>Rhizoctonia</taxon>
        <taxon>Rhizoctonia solani AG-1</taxon>
    </lineage>
</organism>
<dbReference type="EMBL" id="LN679151">
    <property type="protein sequence ID" value="CEL61221.1"/>
    <property type="molecule type" value="Genomic_DNA"/>
</dbReference>
<name>M5CBN8_THACB</name>
<dbReference type="HOGENOM" id="CLU_2086437_0_0_1"/>
<reference evidence="2 4" key="3">
    <citation type="submission" date="2014-11" db="EMBL/GenBank/DDBJ databases">
        <authorList>
            <person name="Wibberg Daniel"/>
        </authorList>
    </citation>
    <scope>NUCLEOTIDE SEQUENCE [LARGE SCALE GENOMIC DNA]</scope>
    <source>
        <strain evidence="2">Rhizoctonia solani AG1-IB 7/3/14</strain>
    </source>
</reference>
<dbReference type="Proteomes" id="UP000059188">
    <property type="component" value="Unassembled WGS sequence"/>
</dbReference>
<sequence length="117" mass="13338">MIGFQFPTYSPLAPELDASSKMAGWRKELQDGTKQVRFEEQKAMFEPHAAAWEDEQLSNWLSALERDLQDQDQPAMRLDTIEDKAIGRERLRDGKATNGMNILKVVGWLIELVKSSS</sequence>
<reference evidence="1" key="1">
    <citation type="submission" date="2012-10" db="EMBL/GenBank/DDBJ databases">
        <authorList>
            <person name="Jelonek L."/>
        </authorList>
    </citation>
    <scope>NUCLEOTIDE SEQUENCE</scope>
    <source>
        <strain evidence="1">Isolate 7/3/14</strain>
    </source>
</reference>
<dbReference type="AlphaFoldDB" id="M5CBN8"/>
<gene>
    <name evidence="1" type="ORF">BN14_07311</name>
    <name evidence="2" type="ORF">RSOLAG1IB_09854</name>
</gene>
<protein>
    <submittedName>
        <fullName evidence="1">Uncharacterized protein</fullName>
    </submittedName>
</protein>
<dbReference type="EMBL" id="CAOJ01011194">
    <property type="protein sequence ID" value="CCO33237.1"/>
    <property type="molecule type" value="Genomic_DNA"/>
</dbReference>
<keyword evidence="4" id="KW-1185">Reference proteome</keyword>
<evidence type="ECO:0000313" key="2">
    <source>
        <dbReference type="EMBL" id="CEL61221.1"/>
    </source>
</evidence>
<proteinExistence type="predicted"/>
<dbReference type="Proteomes" id="UP000012065">
    <property type="component" value="Unassembled WGS sequence"/>
</dbReference>